<name>A0A9W6YJN8_9STRA</name>
<keyword evidence="3" id="KW-1185">Reference proteome</keyword>
<dbReference type="AlphaFoldDB" id="A0A9W6YJN8"/>
<dbReference type="OrthoDB" id="127317at2759"/>
<evidence type="ECO:0000313" key="3">
    <source>
        <dbReference type="Proteomes" id="UP001165083"/>
    </source>
</evidence>
<comment type="caution">
    <text evidence="2">The sequence shown here is derived from an EMBL/GenBank/DDBJ whole genome shotgun (WGS) entry which is preliminary data.</text>
</comment>
<feature type="region of interest" description="Disordered" evidence="1">
    <location>
        <begin position="404"/>
        <end position="466"/>
    </location>
</feature>
<sequence length="731" mass="81927">MDAFSTSASRPGWSKALQKKADSHLRRKEPAVTLPVLARRRSGQQTATGARSSPLHAFLAEANDRESYSRSQLRAMASSKLQFTGNNNLASSNPRMHSNAERLAPLDPSSFEKTRAPRRPLPGPLQAAIDEVLAVRDTDEVLSERGESRDDSALDEPEIPVVPSCKRASPCKNQFRSRRPEWRRYIRRIMMTKGIRGSTLARYRRLVGIVARKNLTQSYAGAAERVVRYRLEFRSAVTIQIMISRFLMRRRAAKQMQRHRAASRIQHIWRKVFEIEKQRKLADMARQAEIERLARLGAARTMQRSYRKYRQTCRLREKQLREQQQATMLQRARLKLFQRYQSWRASSKQSTIDLKSLELSSLPNAITNASDRANKSFSSQESSPISSRAHVQVAVTCAPNVGGELATADSSQTRAKTPQNEPDPAEKDSTTSKLTLKDNEEDSDEEESVRLNEHAVQPQQNQSPAKLECNSASIIADENQPVAESEGALVQDSHDFSSPGSLECEEIEKVSSEVVISSSQAQSVPESDHESCDNNLEHEAETSVASVDHNDLESFVENAASLIKEERASELAAVIENTRTATAKRIARFLLPKVQAKHAEKTLAAIQIQCFARVCLAKQYMTQVRLAALQSLRAQLLAAWCPAVPNKTCSQEDSRDPAQDEHDDEDNEFDLETQGYHPSLHSASNNYLHLLPTRNGQIPPGVPVLQSSAGAPLLSLWKWSWPGERWLSTGQ</sequence>
<feature type="compositionally biased region" description="Basic and acidic residues" evidence="1">
    <location>
        <begin position="19"/>
        <end position="30"/>
    </location>
</feature>
<evidence type="ECO:0000256" key="1">
    <source>
        <dbReference type="SAM" id="MobiDB-lite"/>
    </source>
</evidence>
<feature type="region of interest" description="Disordered" evidence="1">
    <location>
        <begin position="1"/>
        <end position="55"/>
    </location>
</feature>
<organism evidence="2 3">
    <name type="scientific">Phytophthora lilii</name>
    <dbReference type="NCBI Taxonomy" id="2077276"/>
    <lineage>
        <taxon>Eukaryota</taxon>
        <taxon>Sar</taxon>
        <taxon>Stramenopiles</taxon>
        <taxon>Oomycota</taxon>
        <taxon>Peronosporomycetes</taxon>
        <taxon>Peronosporales</taxon>
        <taxon>Peronosporaceae</taxon>
        <taxon>Phytophthora</taxon>
    </lineage>
</organism>
<dbReference type="Proteomes" id="UP001165083">
    <property type="component" value="Unassembled WGS sequence"/>
</dbReference>
<feature type="region of interest" description="Disordered" evidence="1">
    <location>
        <begin position="648"/>
        <end position="672"/>
    </location>
</feature>
<dbReference type="EMBL" id="BSXW01012464">
    <property type="protein sequence ID" value="GMF65383.1"/>
    <property type="molecule type" value="Genomic_DNA"/>
</dbReference>
<proteinExistence type="predicted"/>
<feature type="compositionally biased region" description="Basic and acidic residues" evidence="1">
    <location>
        <begin position="424"/>
        <end position="438"/>
    </location>
</feature>
<feature type="compositionally biased region" description="Polar residues" evidence="1">
    <location>
        <begin position="84"/>
        <end position="96"/>
    </location>
</feature>
<evidence type="ECO:0000313" key="2">
    <source>
        <dbReference type="EMBL" id="GMF65383.1"/>
    </source>
</evidence>
<gene>
    <name evidence="2" type="ORF">Plil01_001805900</name>
</gene>
<feature type="compositionally biased region" description="Acidic residues" evidence="1">
    <location>
        <begin position="661"/>
        <end position="671"/>
    </location>
</feature>
<feature type="compositionally biased region" description="Basic and acidic residues" evidence="1">
    <location>
        <begin position="650"/>
        <end position="660"/>
    </location>
</feature>
<reference evidence="2" key="1">
    <citation type="submission" date="2023-04" db="EMBL/GenBank/DDBJ databases">
        <title>Phytophthora lilii NBRC 32176.</title>
        <authorList>
            <person name="Ichikawa N."/>
            <person name="Sato H."/>
            <person name="Tonouchi N."/>
        </authorList>
    </citation>
    <scope>NUCLEOTIDE SEQUENCE</scope>
    <source>
        <strain evidence="2">NBRC 32176</strain>
    </source>
</reference>
<feature type="compositionally biased region" description="Polar residues" evidence="1">
    <location>
        <begin position="408"/>
        <end position="420"/>
    </location>
</feature>
<protein>
    <submittedName>
        <fullName evidence="2">Unnamed protein product</fullName>
    </submittedName>
</protein>
<accession>A0A9W6YJN8</accession>
<feature type="region of interest" description="Disordered" evidence="1">
    <location>
        <begin position="84"/>
        <end position="123"/>
    </location>
</feature>